<dbReference type="Pfam" id="PF13376">
    <property type="entry name" value="OmdA"/>
    <property type="match status" value="1"/>
</dbReference>
<name>A0ABQ1ENG8_SPHSA</name>
<dbReference type="SUPFAM" id="SSF159888">
    <property type="entry name" value="YdhG-like"/>
    <property type="match status" value="1"/>
</dbReference>
<dbReference type="Gene3D" id="3.90.1150.200">
    <property type="match status" value="1"/>
</dbReference>
<dbReference type="Proteomes" id="UP000628109">
    <property type="component" value="Unassembled WGS sequence"/>
</dbReference>
<keyword evidence="3" id="KW-1185">Reference proteome</keyword>
<dbReference type="EMBL" id="BMDU01000001">
    <property type="protein sequence ID" value="GFZ79911.1"/>
    <property type="molecule type" value="Genomic_DNA"/>
</dbReference>
<protein>
    <recommendedName>
        <fullName evidence="1">YdhG-like domain-containing protein</fullName>
    </recommendedName>
</protein>
<reference evidence="3" key="1">
    <citation type="journal article" date="2019" name="Int. J. Syst. Evol. Microbiol.">
        <title>The Global Catalogue of Microorganisms (GCM) 10K type strain sequencing project: providing services to taxonomists for standard genome sequencing and annotation.</title>
        <authorList>
            <consortium name="The Broad Institute Genomics Platform"/>
            <consortium name="The Broad Institute Genome Sequencing Center for Infectious Disease"/>
            <person name="Wu L."/>
            <person name="Ma J."/>
        </authorList>
    </citation>
    <scope>NUCLEOTIDE SEQUENCE [LARGE SCALE GENOMIC DNA]</scope>
    <source>
        <strain evidence="3">CCM 7327</strain>
    </source>
</reference>
<evidence type="ECO:0000313" key="3">
    <source>
        <dbReference type="Proteomes" id="UP000628109"/>
    </source>
</evidence>
<sequence length="199" mass="22097">MAMAVDPRIDAYIARQADFAQPILRHLRGLIHAASPDIAETVKWGMPFFTYRDKNLCNMAGFQRHVAFGFWHDKVAPDSSRGEAMGQFGRIRSLQDLPDDATIAALLRKAMALIEAGNEPRSGVKTPRAPLPLHPAFAAALDADPAAAATWAGFPPGKVRDYCEWINDAQTDATRDRRIAQAVEWIAAGKGRNWRYEKR</sequence>
<organism evidence="2 3">
    <name type="scientific">Sphingobium fuliginis (strain ATCC 27551)</name>
    <dbReference type="NCBI Taxonomy" id="336203"/>
    <lineage>
        <taxon>Bacteria</taxon>
        <taxon>Pseudomonadati</taxon>
        <taxon>Pseudomonadota</taxon>
        <taxon>Alphaproteobacteria</taxon>
        <taxon>Sphingomonadales</taxon>
        <taxon>Sphingomonadaceae</taxon>
        <taxon>Sphingobium</taxon>
    </lineage>
</organism>
<gene>
    <name evidence="2" type="ORF">GCM10019071_05960</name>
</gene>
<accession>A0ABQ1ENG8</accession>
<comment type="caution">
    <text evidence="2">The sequence shown here is derived from an EMBL/GenBank/DDBJ whole genome shotgun (WGS) entry which is preliminary data.</text>
</comment>
<feature type="domain" description="YdhG-like" evidence="1">
    <location>
        <begin position="21"/>
        <end position="111"/>
    </location>
</feature>
<dbReference type="InterPro" id="IPR014922">
    <property type="entry name" value="YdhG-like"/>
</dbReference>
<evidence type="ECO:0000313" key="2">
    <source>
        <dbReference type="EMBL" id="GFZ79911.1"/>
    </source>
</evidence>
<proteinExistence type="predicted"/>
<evidence type="ECO:0000259" key="1">
    <source>
        <dbReference type="Pfam" id="PF08818"/>
    </source>
</evidence>
<dbReference type="Pfam" id="PF08818">
    <property type="entry name" value="DUF1801"/>
    <property type="match status" value="1"/>
</dbReference>